<keyword evidence="1" id="KW-0489">Methyltransferase</keyword>
<keyword evidence="3" id="KW-0949">S-adenosyl-L-methionine</keyword>
<dbReference type="InterPro" id="IPR001214">
    <property type="entry name" value="SET_dom"/>
</dbReference>
<dbReference type="PANTHER" id="PTHR46402:SF2">
    <property type="entry name" value="HISTONE-LYSINE N-TRIMETHYLTRANSFERASE SMYD5"/>
    <property type="match status" value="1"/>
</dbReference>
<dbReference type="SUPFAM" id="SSF144232">
    <property type="entry name" value="HIT/MYND zinc finger-like"/>
    <property type="match status" value="1"/>
</dbReference>
<proteinExistence type="predicted"/>
<evidence type="ECO:0000256" key="4">
    <source>
        <dbReference type="ARBA" id="ARBA00022723"/>
    </source>
</evidence>
<evidence type="ECO:0000256" key="5">
    <source>
        <dbReference type="ARBA" id="ARBA00022771"/>
    </source>
</evidence>
<dbReference type="EMBL" id="JAAPAO010000107">
    <property type="protein sequence ID" value="KAF4672525.1"/>
    <property type="molecule type" value="Genomic_DNA"/>
</dbReference>
<evidence type="ECO:0000313" key="9">
    <source>
        <dbReference type="Proteomes" id="UP000591131"/>
    </source>
</evidence>
<feature type="domain" description="SET" evidence="7">
    <location>
        <begin position="22"/>
        <end position="357"/>
    </location>
</feature>
<evidence type="ECO:0000259" key="7">
    <source>
        <dbReference type="PROSITE" id="PS50280"/>
    </source>
</evidence>
<organism evidence="8 9">
    <name type="scientific">Perkinsus chesapeaki</name>
    <name type="common">Clam parasite</name>
    <name type="synonym">Perkinsus andrewsi</name>
    <dbReference type="NCBI Taxonomy" id="330153"/>
    <lineage>
        <taxon>Eukaryota</taxon>
        <taxon>Sar</taxon>
        <taxon>Alveolata</taxon>
        <taxon>Perkinsozoa</taxon>
        <taxon>Perkinsea</taxon>
        <taxon>Perkinsida</taxon>
        <taxon>Perkinsidae</taxon>
        <taxon>Perkinsus</taxon>
    </lineage>
</organism>
<dbReference type="CDD" id="cd20071">
    <property type="entry name" value="SET_SMYD"/>
    <property type="match status" value="1"/>
</dbReference>
<evidence type="ECO:0000256" key="3">
    <source>
        <dbReference type="ARBA" id="ARBA00022691"/>
    </source>
</evidence>
<name>A0A7J6MLW0_PERCH</name>
<sequence length="400" mass="45065">MKHEDLSDLFKEWQRKHPKSYEPLSLGTSTVCHGLGIFTRTEVAKGDIIYEDSYPLVAMQFAYSRYSGAICCEHCLCSVGGLADAFDHVLDLKDMSLAEDFPAIVPDIVWLDSLQQNPTGLPCKCGQSQYCSEDCQRLDQPAHGRLCSNPKVRHELQTLALEHNEFFLLAAKAVSVMADRMQTFSWTAERALSEFICFAIGPVRGEIDEGIRRSHELILKLIPETELAELRDEFTIDQYARLLRVFEVNDMLINYDHFSLHLLRVAGQCPHGQALQQSSEWSRLVNLVRRLVPYDDENAPSLTPFPEFLGSGLYRGVALTNHSCSPNAEASFGSSRALQVTALAELRAGEEVLQSYIDEHLPLAVRQSKLKKAYGFICRCARCRKDALLELQHRRDDANG</sequence>
<dbReference type="InterPro" id="IPR046341">
    <property type="entry name" value="SET_dom_sf"/>
</dbReference>
<dbReference type="OrthoDB" id="408529at2759"/>
<dbReference type="InterPro" id="IPR002893">
    <property type="entry name" value="Znf_MYND"/>
</dbReference>
<evidence type="ECO:0000256" key="1">
    <source>
        <dbReference type="ARBA" id="ARBA00022603"/>
    </source>
</evidence>
<dbReference type="AlphaFoldDB" id="A0A7J6MLW0"/>
<dbReference type="Gene3D" id="2.170.270.10">
    <property type="entry name" value="SET domain"/>
    <property type="match status" value="1"/>
</dbReference>
<keyword evidence="9" id="KW-1185">Reference proteome</keyword>
<keyword evidence="2" id="KW-0808">Transferase</keyword>
<accession>A0A7J6MLW0</accession>
<keyword evidence="5" id="KW-0863">Zinc-finger</keyword>
<dbReference type="GO" id="GO:0042799">
    <property type="term" value="F:histone H4K20 methyltransferase activity"/>
    <property type="evidence" value="ECO:0007669"/>
    <property type="project" value="TreeGrafter"/>
</dbReference>
<dbReference type="Pfam" id="PF01753">
    <property type="entry name" value="zf-MYND"/>
    <property type="match status" value="1"/>
</dbReference>
<dbReference type="PROSITE" id="PS50280">
    <property type="entry name" value="SET"/>
    <property type="match status" value="1"/>
</dbReference>
<gene>
    <name evidence="8" type="primary">SMYD5</name>
    <name evidence="8" type="ORF">FOL47_000440</name>
</gene>
<dbReference type="GO" id="GO:0032259">
    <property type="term" value="P:methylation"/>
    <property type="evidence" value="ECO:0007669"/>
    <property type="project" value="UniProtKB-KW"/>
</dbReference>
<keyword evidence="4" id="KW-0479">Metal-binding</keyword>
<dbReference type="Proteomes" id="UP000591131">
    <property type="component" value="Unassembled WGS sequence"/>
</dbReference>
<dbReference type="GO" id="GO:0045814">
    <property type="term" value="P:negative regulation of gene expression, epigenetic"/>
    <property type="evidence" value="ECO:0007669"/>
    <property type="project" value="TreeGrafter"/>
</dbReference>
<reference evidence="8 9" key="1">
    <citation type="submission" date="2020-04" db="EMBL/GenBank/DDBJ databases">
        <title>Perkinsus chesapeaki whole genome sequence.</title>
        <authorList>
            <person name="Bogema D.R."/>
        </authorList>
    </citation>
    <scope>NUCLEOTIDE SEQUENCE [LARGE SCALE GENOMIC DNA]</scope>
    <source>
        <strain evidence="8">ATCC PRA-425</strain>
    </source>
</reference>
<evidence type="ECO:0000313" key="8">
    <source>
        <dbReference type="EMBL" id="KAF4672525.1"/>
    </source>
</evidence>
<dbReference type="SUPFAM" id="SSF82199">
    <property type="entry name" value="SET domain"/>
    <property type="match status" value="1"/>
</dbReference>
<protein>
    <submittedName>
        <fullName evidence="8">SET and MYND domain-containing protein 5</fullName>
    </submittedName>
</protein>
<dbReference type="PANTHER" id="PTHR46402">
    <property type="entry name" value="SET AND MYND DOMAIN-CONTAINING PROTEIN 5"/>
    <property type="match status" value="1"/>
</dbReference>
<comment type="caution">
    <text evidence="8">The sequence shown here is derived from an EMBL/GenBank/DDBJ whole genome shotgun (WGS) entry which is preliminary data.</text>
</comment>
<evidence type="ECO:0000256" key="2">
    <source>
        <dbReference type="ARBA" id="ARBA00022679"/>
    </source>
</evidence>
<evidence type="ECO:0000256" key="6">
    <source>
        <dbReference type="ARBA" id="ARBA00022833"/>
    </source>
</evidence>
<dbReference type="Pfam" id="PF00856">
    <property type="entry name" value="SET"/>
    <property type="match status" value="1"/>
</dbReference>
<dbReference type="GO" id="GO:0008270">
    <property type="term" value="F:zinc ion binding"/>
    <property type="evidence" value="ECO:0007669"/>
    <property type="project" value="UniProtKB-KW"/>
</dbReference>
<keyword evidence="6" id="KW-0862">Zinc</keyword>
<dbReference type="Gene3D" id="6.10.140.2220">
    <property type="match status" value="1"/>
</dbReference>